<reference evidence="1 2" key="1">
    <citation type="journal article" date="2019" name="Int. J. Syst. Evol. Microbiol.">
        <title>The Global Catalogue of Microorganisms (GCM) 10K type strain sequencing project: providing services to taxonomists for standard genome sequencing and annotation.</title>
        <authorList>
            <consortium name="The Broad Institute Genomics Platform"/>
            <consortium name="The Broad Institute Genome Sequencing Center for Infectious Disease"/>
            <person name="Wu L."/>
            <person name="Ma J."/>
        </authorList>
    </citation>
    <scope>NUCLEOTIDE SEQUENCE [LARGE SCALE GENOMIC DNA]</scope>
    <source>
        <strain evidence="1 2">JCM 6835</strain>
    </source>
</reference>
<name>A0ABN3RTX8_9ACTN</name>
<comment type="caution">
    <text evidence="1">The sequence shown here is derived from an EMBL/GenBank/DDBJ whole genome shotgun (WGS) entry which is preliminary data.</text>
</comment>
<dbReference type="EMBL" id="BAAATE010000007">
    <property type="protein sequence ID" value="GAA2660690.1"/>
    <property type="molecule type" value="Genomic_DNA"/>
</dbReference>
<accession>A0ABN3RTX8</accession>
<organism evidence="1 2">
    <name type="scientific">Nonomuraea recticatena</name>
    <dbReference type="NCBI Taxonomy" id="46178"/>
    <lineage>
        <taxon>Bacteria</taxon>
        <taxon>Bacillati</taxon>
        <taxon>Actinomycetota</taxon>
        <taxon>Actinomycetes</taxon>
        <taxon>Streptosporangiales</taxon>
        <taxon>Streptosporangiaceae</taxon>
        <taxon>Nonomuraea</taxon>
    </lineage>
</organism>
<sequence length="118" mass="12475">MAETRKSSKAITLTALGVVSVLVVGYCSAQNDDYEEVGADCVDLDTRLPDGSYQVVDDDYCDEARGSHHAYGWYYGGVRTGARVLQGTTVRPAEARITSRNGHVIQKGGFGGRGGGGS</sequence>
<gene>
    <name evidence="1" type="ORF">GCM10010412_033260</name>
</gene>
<proteinExistence type="predicted"/>
<dbReference type="Proteomes" id="UP001501666">
    <property type="component" value="Unassembled WGS sequence"/>
</dbReference>
<protein>
    <submittedName>
        <fullName evidence="1">Uncharacterized protein</fullName>
    </submittedName>
</protein>
<evidence type="ECO:0000313" key="1">
    <source>
        <dbReference type="EMBL" id="GAA2660690.1"/>
    </source>
</evidence>
<dbReference type="RefSeq" id="WP_346147317.1">
    <property type="nucleotide sequence ID" value="NZ_BAAATE010000007.1"/>
</dbReference>
<keyword evidence="2" id="KW-1185">Reference proteome</keyword>
<evidence type="ECO:0000313" key="2">
    <source>
        <dbReference type="Proteomes" id="UP001501666"/>
    </source>
</evidence>